<proteinExistence type="predicted"/>
<protein>
    <recommendedName>
        <fullName evidence="4">F-box domain-containing protein</fullName>
    </recommendedName>
</protein>
<dbReference type="Proteomes" id="UP000193067">
    <property type="component" value="Unassembled WGS sequence"/>
</dbReference>
<name>A0A1Y2ITR1_TRAC3</name>
<evidence type="ECO:0000313" key="2">
    <source>
        <dbReference type="EMBL" id="OSD04498.1"/>
    </source>
</evidence>
<dbReference type="STRING" id="1353009.A0A1Y2ITR1"/>
<gene>
    <name evidence="2" type="ORF">PYCCODRAFT_101466</name>
</gene>
<accession>A0A1Y2ITR1</accession>
<feature type="region of interest" description="Disordered" evidence="1">
    <location>
        <begin position="168"/>
        <end position="200"/>
    </location>
</feature>
<evidence type="ECO:0008006" key="4">
    <source>
        <dbReference type="Google" id="ProtNLM"/>
    </source>
</evidence>
<keyword evidence="3" id="KW-1185">Reference proteome</keyword>
<evidence type="ECO:0000256" key="1">
    <source>
        <dbReference type="SAM" id="MobiDB-lite"/>
    </source>
</evidence>
<organism evidence="2 3">
    <name type="scientific">Trametes coccinea (strain BRFM310)</name>
    <name type="common">Pycnoporus coccineus</name>
    <dbReference type="NCBI Taxonomy" id="1353009"/>
    <lineage>
        <taxon>Eukaryota</taxon>
        <taxon>Fungi</taxon>
        <taxon>Dikarya</taxon>
        <taxon>Basidiomycota</taxon>
        <taxon>Agaricomycotina</taxon>
        <taxon>Agaricomycetes</taxon>
        <taxon>Polyporales</taxon>
        <taxon>Polyporaceae</taxon>
        <taxon>Trametes</taxon>
    </lineage>
</organism>
<sequence length="428" mass="48650">MLIIRGSVWVRCWVSYCQVFGCPTSRVASVCVSALFCVIGLKQVLYFSHAKLRVLRFAKRDMIPMPARRICTQRRHTTSIHDLAVEILQHIFAYACTDGGYTGYSLSLVSRYCHDVVRPLRFHNVALFSTRQTESFADYVERNYHTSNQYRIYHLFLSTWHDGEAIARAKASHTSQHQPSHLGPSQPPSSRRPSEWSRTRDDLDKRLSAVLPRLLRAVAPDLRTLFLVHAWELRAIALPCPFPRLREFTSCGPFPRLPGADGALVLPPPCFPAARRVHVICGTVSLVPWAHHTPALTHLRLSDVTEMSSTLPYELQVALSFGPGHKQRAAVPRVFSELQHVRLQICSPAESEGSTAIANHEIFVETLQKAQVQCGDKLELMRHRRYRDGYWVERLRRDWMIGVTGEPDCWSAGEQREEGGETECECNV</sequence>
<evidence type="ECO:0000313" key="3">
    <source>
        <dbReference type="Proteomes" id="UP000193067"/>
    </source>
</evidence>
<dbReference type="AlphaFoldDB" id="A0A1Y2ITR1"/>
<dbReference type="OrthoDB" id="2748701at2759"/>
<reference evidence="2 3" key="1">
    <citation type="journal article" date="2015" name="Biotechnol. Biofuels">
        <title>Enhanced degradation of softwood versus hardwood by the white-rot fungus Pycnoporus coccineus.</title>
        <authorList>
            <person name="Couturier M."/>
            <person name="Navarro D."/>
            <person name="Chevret D."/>
            <person name="Henrissat B."/>
            <person name="Piumi F."/>
            <person name="Ruiz-Duenas F.J."/>
            <person name="Martinez A.T."/>
            <person name="Grigoriev I.V."/>
            <person name="Riley R."/>
            <person name="Lipzen A."/>
            <person name="Berrin J.G."/>
            <person name="Master E.R."/>
            <person name="Rosso M.N."/>
        </authorList>
    </citation>
    <scope>NUCLEOTIDE SEQUENCE [LARGE SCALE GENOMIC DNA]</scope>
    <source>
        <strain evidence="2 3">BRFM310</strain>
    </source>
</reference>
<dbReference type="EMBL" id="KZ084096">
    <property type="protein sequence ID" value="OSD04498.1"/>
    <property type="molecule type" value="Genomic_DNA"/>
</dbReference>